<feature type="region of interest" description="Disordered" evidence="3">
    <location>
        <begin position="1"/>
        <end position="24"/>
    </location>
</feature>
<dbReference type="HOGENOM" id="CLU_170073_1_0_2"/>
<dbReference type="Pfam" id="PF02697">
    <property type="entry name" value="VAPB_antitox"/>
    <property type="match status" value="1"/>
</dbReference>
<dbReference type="KEGG" id="mbg:BN140_0715"/>
<comment type="function">
    <text evidence="2">Possibly the antitoxin component of a toxin-antitoxin (TA) module.</text>
</comment>
<evidence type="ECO:0000313" key="4">
    <source>
        <dbReference type="EMBL" id="CCJ35638.1"/>
    </source>
</evidence>
<dbReference type="InterPro" id="IPR003847">
    <property type="entry name" value="Put_antitoxin"/>
</dbReference>
<dbReference type="HAMAP" id="MF_00794">
    <property type="entry name" value="UPF0330"/>
    <property type="match status" value="1"/>
</dbReference>
<sequence>MNTPRSQQPRPHPPSGQDGIPLRENLNTCTYTYTDMGTRTISISDDAYERLSRLKGPSNMSFSEVILKYTPPKKKLSEILKEFGPNPALADSVEEASREMRKASMREVDFDADA</sequence>
<dbReference type="Proteomes" id="UP000009007">
    <property type="component" value="Chromosome I"/>
</dbReference>
<dbReference type="EMBL" id="HE964772">
    <property type="protein sequence ID" value="CCJ35638.1"/>
    <property type="molecule type" value="Genomic_DNA"/>
</dbReference>
<evidence type="ECO:0000313" key="5">
    <source>
        <dbReference type="Proteomes" id="UP000009007"/>
    </source>
</evidence>
<gene>
    <name evidence="4" type="ordered locus">BN140_0715</name>
</gene>
<proteinExistence type="inferred from homology"/>
<evidence type="ECO:0000256" key="3">
    <source>
        <dbReference type="SAM" id="MobiDB-lite"/>
    </source>
</evidence>
<evidence type="ECO:0000256" key="2">
    <source>
        <dbReference type="HAMAP-Rule" id="MF_00794"/>
    </source>
</evidence>
<organism evidence="4 5">
    <name type="scientific">Methanoculleus bourgensis (strain ATCC 43281 / DSM 3045 / OCM 15 / MS2)</name>
    <name type="common">Methanogenium bourgense</name>
    <dbReference type="NCBI Taxonomy" id="1201294"/>
    <lineage>
        <taxon>Archaea</taxon>
        <taxon>Methanobacteriati</taxon>
        <taxon>Methanobacteriota</taxon>
        <taxon>Stenosarchaea group</taxon>
        <taxon>Methanomicrobia</taxon>
        <taxon>Methanomicrobiales</taxon>
        <taxon>Methanomicrobiaceae</taxon>
        <taxon>Methanoculleus</taxon>
    </lineage>
</organism>
<reference evidence="5" key="1">
    <citation type="journal article" date="2012" name="J. Bacteriol.">
        <title>Complete genome sequence of the hydrogenotrophic, methanogenic archaeon Methanoculleus bourgensis strain MS2T, isolated from a sewage sludge digester.</title>
        <authorList>
            <person name="Maus I."/>
            <person name="Wibberg D."/>
            <person name="Stantscheff R."/>
            <person name="Eikmeyer F.G."/>
            <person name="Seffner A."/>
            <person name="Boelter J."/>
            <person name="Szczepanowski R."/>
            <person name="Blom J."/>
            <person name="Jaenicke S."/>
            <person name="Konig H."/>
            <person name="Puhler A."/>
            <person name="Schluter A."/>
        </authorList>
    </citation>
    <scope>NUCLEOTIDE SEQUENCE [LARGE SCALE GENOMIC DNA]</scope>
    <source>
        <strain evidence="5">ATCC 43281 / DSM 3045 / OCM 15 / MS2</strain>
    </source>
</reference>
<dbReference type="PATRIC" id="fig|1201294.9.peg.783"/>
<comment type="similarity">
    <text evidence="2">Belongs to the UPF0330 family.</text>
</comment>
<name>I7J7R7_METBM</name>
<accession>I7J7R7</accession>
<keyword evidence="1" id="KW-1277">Toxin-antitoxin system</keyword>
<protein>
    <recommendedName>
        <fullName evidence="2">Putative antitoxin BN140_0715</fullName>
    </recommendedName>
</protein>
<keyword evidence="5" id="KW-1185">Reference proteome</keyword>
<evidence type="ECO:0000256" key="1">
    <source>
        <dbReference type="ARBA" id="ARBA00022649"/>
    </source>
</evidence>
<dbReference type="AlphaFoldDB" id="I7J7R7"/>